<accession>A0A6S6SFU8</accession>
<proteinExistence type="predicted"/>
<protein>
    <recommendedName>
        <fullName evidence="2">Antirestriction protein ArdA</fullName>
    </recommendedName>
</protein>
<dbReference type="AlphaFoldDB" id="A0A6S6SFU8"/>
<name>A0A6S6SFU8_9BACT</name>
<organism evidence="1">
    <name type="scientific">uncultured Sulfurovum sp</name>
    <dbReference type="NCBI Taxonomy" id="269237"/>
    <lineage>
        <taxon>Bacteria</taxon>
        <taxon>Pseudomonadati</taxon>
        <taxon>Campylobacterota</taxon>
        <taxon>Epsilonproteobacteria</taxon>
        <taxon>Campylobacterales</taxon>
        <taxon>Sulfurovaceae</taxon>
        <taxon>Sulfurovum</taxon>
        <taxon>environmental samples</taxon>
    </lineage>
</organism>
<dbReference type="Gene3D" id="3.10.20.480">
    <property type="entry name" value="Antirestriction protein ArdA, domain 1"/>
    <property type="match status" value="1"/>
</dbReference>
<sequence length="179" mass="20919">MLRVFITDLAAYNNGYLVGEWVNLPMEKEELELSIKDILSQGEKVCKYGSHEEYFITDYEWEDVTVFSIQEYDNPYLLNEKLTLLTEKVDSVQYKNVKTLLENELVENFEDAIANVDKLIVYENSTMKDVAMQYIEEFVDLNGYHSLIVNHIDYEGIGRDLEIQGSYFKDSSDIFQYIG</sequence>
<evidence type="ECO:0008006" key="2">
    <source>
        <dbReference type="Google" id="ProtNLM"/>
    </source>
</evidence>
<evidence type="ECO:0000313" key="1">
    <source>
        <dbReference type="EMBL" id="CAA6803884.1"/>
    </source>
</evidence>
<dbReference type="Gene3D" id="1.10.10.1190">
    <property type="entry name" value="Antirestriction protein ArdA, domain 3"/>
    <property type="match status" value="1"/>
</dbReference>
<dbReference type="InterPro" id="IPR041893">
    <property type="entry name" value="ArdA_dom3"/>
</dbReference>
<gene>
    <name evidence="1" type="ORF">HELGO_WM35337</name>
</gene>
<dbReference type="InterPro" id="IPR009899">
    <property type="entry name" value="ArdA"/>
</dbReference>
<reference evidence="1" key="1">
    <citation type="submission" date="2020-01" db="EMBL/GenBank/DDBJ databases">
        <authorList>
            <person name="Meier V. D."/>
            <person name="Meier V D."/>
        </authorList>
    </citation>
    <scope>NUCLEOTIDE SEQUENCE</scope>
    <source>
        <strain evidence="1">HLG_WM_MAG_03</strain>
    </source>
</reference>
<dbReference type="Pfam" id="PF07275">
    <property type="entry name" value="ArdA"/>
    <property type="match status" value="1"/>
</dbReference>
<dbReference type="EMBL" id="CACVAR010000121">
    <property type="protein sequence ID" value="CAA6803884.1"/>
    <property type="molecule type" value="Genomic_DNA"/>
</dbReference>
<dbReference type="InterPro" id="IPR041895">
    <property type="entry name" value="ArdA_dom1"/>
</dbReference>